<dbReference type="InterPro" id="IPR011032">
    <property type="entry name" value="GroES-like_sf"/>
</dbReference>
<accession>A0A5N6XVC9</accession>
<dbReference type="SUPFAM" id="SSF50129">
    <property type="entry name" value="GroES-like"/>
    <property type="match status" value="1"/>
</dbReference>
<keyword evidence="4" id="KW-0862">Zinc</keyword>
<dbReference type="Pfam" id="PF08240">
    <property type="entry name" value="ADH_N"/>
    <property type="match status" value="1"/>
</dbReference>
<organism evidence="7">
    <name type="scientific">Aspergillus arachidicola</name>
    <dbReference type="NCBI Taxonomy" id="656916"/>
    <lineage>
        <taxon>Eukaryota</taxon>
        <taxon>Fungi</taxon>
        <taxon>Dikarya</taxon>
        <taxon>Ascomycota</taxon>
        <taxon>Pezizomycotina</taxon>
        <taxon>Eurotiomycetes</taxon>
        <taxon>Eurotiomycetidae</taxon>
        <taxon>Eurotiales</taxon>
        <taxon>Aspergillaceae</taxon>
        <taxon>Aspergillus</taxon>
        <taxon>Aspergillus subgen. Circumdati</taxon>
    </lineage>
</organism>
<name>A0A5N6XVC9_9EURO</name>
<dbReference type="OrthoDB" id="1879366at2759"/>
<evidence type="ECO:0000256" key="2">
    <source>
        <dbReference type="ARBA" id="ARBA00008072"/>
    </source>
</evidence>
<reference evidence="7" key="1">
    <citation type="submission" date="2019-04" db="EMBL/GenBank/DDBJ databases">
        <title>Friends and foes A comparative genomics study of 23 Aspergillus species from section Flavi.</title>
        <authorList>
            <consortium name="DOE Joint Genome Institute"/>
            <person name="Kjaerbolling I."/>
            <person name="Vesth T."/>
            <person name="Frisvad J.C."/>
            <person name="Nybo J.L."/>
            <person name="Theobald S."/>
            <person name="Kildgaard S."/>
            <person name="Isbrandt T."/>
            <person name="Kuo A."/>
            <person name="Sato A."/>
            <person name="Lyhne E.K."/>
            <person name="Kogle M.E."/>
            <person name="Wiebenga A."/>
            <person name="Kun R.S."/>
            <person name="Lubbers R.J."/>
            <person name="Makela M.R."/>
            <person name="Barry K."/>
            <person name="Chovatia M."/>
            <person name="Clum A."/>
            <person name="Daum C."/>
            <person name="Haridas S."/>
            <person name="He G."/>
            <person name="LaButti K."/>
            <person name="Lipzen A."/>
            <person name="Mondo S."/>
            <person name="Riley R."/>
            <person name="Salamov A."/>
            <person name="Simmons B.A."/>
            <person name="Magnuson J.K."/>
            <person name="Henrissat B."/>
            <person name="Mortensen U.H."/>
            <person name="Larsen T.O."/>
            <person name="Devries R.P."/>
            <person name="Grigoriev I.V."/>
            <person name="Machida M."/>
            <person name="Baker S.E."/>
            <person name="Andersen M.R."/>
        </authorList>
    </citation>
    <scope>NUCLEOTIDE SEQUENCE</scope>
    <source>
        <strain evidence="7">CBS 117612</strain>
    </source>
</reference>
<dbReference type="InterPro" id="IPR020843">
    <property type="entry name" value="ER"/>
</dbReference>
<dbReference type="Pfam" id="PF00107">
    <property type="entry name" value="ADH_zinc_N"/>
    <property type="match status" value="1"/>
</dbReference>
<dbReference type="GO" id="GO:0004022">
    <property type="term" value="F:alcohol dehydrogenase (NAD+) activity"/>
    <property type="evidence" value="ECO:0007669"/>
    <property type="project" value="TreeGrafter"/>
</dbReference>
<dbReference type="InterPro" id="IPR013149">
    <property type="entry name" value="ADH-like_C"/>
</dbReference>
<evidence type="ECO:0000256" key="1">
    <source>
        <dbReference type="ARBA" id="ARBA00001947"/>
    </source>
</evidence>
<dbReference type="PANTHER" id="PTHR42940">
    <property type="entry name" value="ALCOHOL DEHYDROGENASE 1-RELATED"/>
    <property type="match status" value="1"/>
</dbReference>
<proteinExistence type="inferred from homology"/>
<dbReference type="GO" id="GO:0005737">
    <property type="term" value="C:cytoplasm"/>
    <property type="evidence" value="ECO:0007669"/>
    <property type="project" value="TreeGrafter"/>
</dbReference>
<dbReference type="Gene3D" id="3.90.180.10">
    <property type="entry name" value="Medium-chain alcohol dehydrogenases, catalytic domain"/>
    <property type="match status" value="1"/>
</dbReference>
<evidence type="ECO:0000256" key="5">
    <source>
        <dbReference type="ARBA" id="ARBA00023002"/>
    </source>
</evidence>
<evidence type="ECO:0000259" key="6">
    <source>
        <dbReference type="SMART" id="SM00829"/>
    </source>
</evidence>
<dbReference type="Proteomes" id="UP000325558">
    <property type="component" value="Unassembled WGS sequence"/>
</dbReference>
<gene>
    <name evidence="7" type="ORF">BDV24DRAFT_154662</name>
</gene>
<dbReference type="CDD" id="cd08254">
    <property type="entry name" value="hydroxyacyl_CoA_DH"/>
    <property type="match status" value="1"/>
</dbReference>
<dbReference type="InterPro" id="IPR013154">
    <property type="entry name" value="ADH-like_N"/>
</dbReference>
<feature type="domain" description="Enoyl reductase (ER)" evidence="6">
    <location>
        <begin position="8"/>
        <end position="320"/>
    </location>
</feature>
<dbReference type="InterPro" id="IPR036291">
    <property type="entry name" value="NAD(P)-bd_dom_sf"/>
</dbReference>
<dbReference type="SMART" id="SM00829">
    <property type="entry name" value="PKS_ER"/>
    <property type="match status" value="1"/>
</dbReference>
<dbReference type="PANTHER" id="PTHR42940:SF8">
    <property type="entry name" value="VACUOLAR PROTEIN SORTING-ASSOCIATED PROTEIN 11"/>
    <property type="match status" value="1"/>
</dbReference>
<dbReference type="SUPFAM" id="SSF51735">
    <property type="entry name" value="NAD(P)-binding Rossmann-fold domains"/>
    <property type="match status" value="1"/>
</dbReference>
<dbReference type="Gene3D" id="3.40.50.720">
    <property type="entry name" value="NAD(P)-binding Rossmann-like Domain"/>
    <property type="match status" value="1"/>
</dbReference>
<comment type="cofactor">
    <cofactor evidence="1">
        <name>Zn(2+)</name>
        <dbReference type="ChEBI" id="CHEBI:29105"/>
    </cofactor>
</comment>
<dbReference type="AlphaFoldDB" id="A0A5N6XVC9"/>
<protein>
    <recommendedName>
        <fullName evidence="6">Enoyl reductase (ER) domain-containing protein</fullName>
    </recommendedName>
</protein>
<comment type="similarity">
    <text evidence="2">Belongs to the zinc-containing alcohol dehydrogenase family.</text>
</comment>
<dbReference type="EMBL" id="ML737185">
    <property type="protein sequence ID" value="KAE8337101.1"/>
    <property type="molecule type" value="Genomic_DNA"/>
</dbReference>
<keyword evidence="3" id="KW-0479">Metal-binding</keyword>
<keyword evidence="5" id="KW-0560">Oxidoreductase</keyword>
<evidence type="ECO:0000256" key="4">
    <source>
        <dbReference type="ARBA" id="ARBA00022833"/>
    </source>
</evidence>
<evidence type="ECO:0000313" key="7">
    <source>
        <dbReference type="EMBL" id="KAE8337101.1"/>
    </source>
</evidence>
<evidence type="ECO:0000256" key="3">
    <source>
        <dbReference type="ARBA" id="ARBA00022723"/>
    </source>
</evidence>
<dbReference type="GO" id="GO:0046872">
    <property type="term" value="F:metal ion binding"/>
    <property type="evidence" value="ECO:0007669"/>
    <property type="project" value="UniProtKB-KW"/>
</dbReference>
<sequence>MHAHVFTGVDTGLELKEIPRPEPHQGQVVIQVKAAGLCHSDCWILKDRQYGLIAQPPPLVLGHEVAGTIVQLGPNDPARFHVGDRVVVGIPSHPPAAQNWTKAIGLGHNGGYAQFTLSWADNLLHIPEGVSFAQAAVATDSIATAYHAVVAEGRVGADETVAVVGLGGLGMVGLQIALLQGATVYGIDTNEAKADIAKHHGATASARGFEQFAGTVFDVVIDFAGAGSTTVAALQSVRAGGRVVVVRLAAHNVEVNTRILITKNITLQGSIGASLDEVKTVLELIAEGKIVPALEEIPFDDISHGLERLDKGGVIGRLYTDPSKAA</sequence>